<sequence length="86" mass="8975">MCLPPPLFPASLAEDEDRQVGPVDVGHGDLPGEVSQGSHPSGPGKVLAERGPASEPGHREWPLHVSAGVCSEQHPDCRGSKPAPRL</sequence>
<name>A0AC59Z2Q7_RANTA</name>
<evidence type="ECO:0000313" key="1">
    <source>
        <dbReference type="EMBL" id="CAN0180905.1"/>
    </source>
</evidence>
<evidence type="ECO:0000313" key="2">
    <source>
        <dbReference type="Proteomes" id="UP001162501"/>
    </source>
</evidence>
<protein>
    <submittedName>
        <fullName evidence="1">Uncharacterized protein</fullName>
    </submittedName>
</protein>
<organism evidence="1 2">
    <name type="scientific">Rangifer tarandus platyrhynchus</name>
    <name type="common">Svalbard reindeer</name>
    <dbReference type="NCBI Taxonomy" id="3082113"/>
    <lineage>
        <taxon>Eukaryota</taxon>
        <taxon>Metazoa</taxon>
        <taxon>Chordata</taxon>
        <taxon>Craniata</taxon>
        <taxon>Vertebrata</taxon>
        <taxon>Euteleostomi</taxon>
        <taxon>Mammalia</taxon>
        <taxon>Eutheria</taxon>
        <taxon>Laurasiatheria</taxon>
        <taxon>Artiodactyla</taxon>
        <taxon>Ruminantia</taxon>
        <taxon>Pecora</taxon>
        <taxon>Cervidae</taxon>
        <taxon>Odocoileinae</taxon>
        <taxon>Rangifer</taxon>
    </lineage>
</organism>
<accession>A0AC59Z2Q7</accession>
<gene>
    <name evidence="1" type="ORF">MRATA1EN22A_LOCUS13251</name>
</gene>
<dbReference type="Proteomes" id="UP001162501">
    <property type="component" value="Chromosome 23"/>
</dbReference>
<reference evidence="1" key="1">
    <citation type="submission" date="2023-05" db="EMBL/GenBank/DDBJ databases">
        <authorList>
            <consortium name="ELIXIR-Norway"/>
        </authorList>
    </citation>
    <scope>NUCLEOTIDE SEQUENCE</scope>
</reference>
<dbReference type="EMBL" id="OX596107">
    <property type="protein sequence ID" value="CAN0180905.1"/>
    <property type="molecule type" value="Genomic_DNA"/>
</dbReference>
<proteinExistence type="predicted"/>
<reference evidence="1" key="2">
    <citation type="submission" date="2025-03" db="EMBL/GenBank/DDBJ databases">
        <authorList>
            <consortium name="ELIXIR-Norway"/>
            <consortium name="Elixir Norway"/>
        </authorList>
    </citation>
    <scope>NUCLEOTIDE SEQUENCE</scope>
</reference>